<proteinExistence type="inferred from homology"/>
<dbReference type="GO" id="GO:0016491">
    <property type="term" value="F:oxidoreductase activity"/>
    <property type="evidence" value="ECO:0007669"/>
    <property type="project" value="TreeGrafter"/>
</dbReference>
<dbReference type="PANTHER" id="PTHR43544:SF12">
    <property type="entry name" value="NAD(P)-BINDING ROSSMANN-FOLD SUPERFAMILY PROTEIN"/>
    <property type="match status" value="1"/>
</dbReference>
<dbReference type="eggNOG" id="KOG1611">
    <property type="taxonomic scope" value="Eukaryota"/>
</dbReference>
<evidence type="ECO:0000313" key="2">
    <source>
        <dbReference type="EMBL" id="EMC94575.1"/>
    </source>
</evidence>
<evidence type="ECO:0000313" key="3">
    <source>
        <dbReference type="Proteomes" id="UP000011761"/>
    </source>
</evidence>
<accession>M2N720</accession>
<dbReference type="GO" id="GO:0005737">
    <property type="term" value="C:cytoplasm"/>
    <property type="evidence" value="ECO:0007669"/>
    <property type="project" value="TreeGrafter"/>
</dbReference>
<dbReference type="CDD" id="cd05325">
    <property type="entry name" value="carb_red_sniffer_like_SDR_c"/>
    <property type="match status" value="1"/>
</dbReference>
<dbReference type="Proteomes" id="UP000011761">
    <property type="component" value="Unassembled WGS sequence"/>
</dbReference>
<protein>
    <submittedName>
        <fullName evidence="2">Uncharacterized protein</fullName>
    </submittedName>
</protein>
<reference evidence="2 3" key="1">
    <citation type="journal article" date="2012" name="PLoS Pathog.">
        <title>Diverse lifestyles and strategies of plant pathogenesis encoded in the genomes of eighteen Dothideomycetes fungi.</title>
        <authorList>
            <person name="Ohm R.A."/>
            <person name="Feau N."/>
            <person name="Henrissat B."/>
            <person name="Schoch C.L."/>
            <person name="Horwitz B.A."/>
            <person name="Barry K.W."/>
            <person name="Condon B.J."/>
            <person name="Copeland A.C."/>
            <person name="Dhillon B."/>
            <person name="Glaser F."/>
            <person name="Hesse C.N."/>
            <person name="Kosti I."/>
            <person name="LaButti K."/>
            <person name="Lindquist E.A."/>
            <person name="Lucas S."/>
            <person name="Salamov A.A."/>
            <person name="Bradshaw R.E."/>
            <person name="Ciuffetti L."/>
            <person name="Hamelin R.C."/>
            <person name="Kema G.H.J."/>
            <person name="Lawrence C."/>
            <person name="Scott J.A."/>
            <person name="Spatafora J.W."/>
            <person name="Turgeon B.G."/>
            <person name="de Wit P.J.G.M."/>
            <person name="Zhong S."/>
            <person name="Goodwin S.B."/>
            <person name="Grigoriev I.V."/>
        </authorList>
    </citation>
    <scope>NUCLEOTIDE SEQUENCE [LARGE SCALE GENOMIC DNA]</scope>
    <source>
        <strain evidence="2 3">UAMH 10762</strain>
    </source>
</reference>
<dbReference type="Pfam" id="PF00106">
    <property type="entry name" value="adh_short"/>
    <property type="match status" value="1"/>
</dbReference>
<keyword evidence="3" id="KW-1185">Reference proteome</keyword>
<evidence type="ECO:0000256" key="1">
    <source>
        <dbReference type="ARBA" id="ARBA00006484"/>
    </source>
</evidence>
<dbReference type="InterPro" id="IPR036291">
    <property type="entry name" value="NAD(P)-bd_dom_sf"/>
</dbReference>
<dbReference type="EMBL" id="KB445558">
    <property type="protein sequence ID" value="EMC94575.1"/>
    <property type="molecule type" value="Genomic_DNA"/>
</dbReference>
<dbReference type="AlphaFoldDB" id="M2N720"/>
<name>M2N720_BAUPA</name>
<dbReference type="RefSeq" id="XP_007678380.1">
    <property type="nucleotide sequence ID" value="XM_007680190.1"/>
</dbReference>
<dbReference type="HOGENOM" id="CLU_010194_9_7_1"/>
<dbReference type="PANTHER" id="PTHR43544">
    <property type="entry name" value="SHORT-CHAIN DEHYDROGENASE/REDUCTASE"/>
    <property type="match status" value="1"/>
</dbReference>
<dbReference type="OrthoDB" id="5296at2759"/>
<dbReference type="InterPro" id="IPR002347">
    <property type="entry name" value="SDR_fam"/>
</dbReference>
<dbReference type="SUPFAM" id="SSF51735">
    <property type="entry name" value="NAD(P)-binding Rossmann-fold domains"/>
    <property type="match status" value="1"/>
</dbReference>
<dbReference type="GeneID" id="19115432"/>
<dbReference type="Gene3D" id="3.40.50.720">
    <property type="entry name" value="NAD(P)-binding Rossmann-like Domain"/>
    <property type="match status" value="1"/>
</dbReference>
<sequence>MQAWALVSPASRGIGLELARRLLRTTSIPVVATARKDVDHTRAQILGDLRNVEEDRLHMLELDVLEEQTIQNAAQEAGKLFPKKDSYLHLGLCVPGLLYPEKAPSQIDYDDALLTFRTNTLGPMMLMKHFSNFLPRKSTSVLASPDLPKQAIWANMSARVGSITDNRLGGWYSYRSSKAAVNQTTKTFDNYLRTSAGDKAMSIALHPGTVKTGLSQEFWNNVKGEKLFSPEFAAEKLLDVINSRTIDDRGRCWDWKGEEIPP</sequence>
<comment type="similarity">
    <text evidence="1">Belongs to the short-chain dehydrogenases/reductases (SDR) family.</text>
</comment>
<dbReference type="InterPro" id="IPR051468">
    <property type="entry name" value="Fungal_SecMetab_SDRs"/>
</dbReference>
<dbReference type="KEGG" id="bcom:BAUCODRAFT_552600"/>
<dbReference type="OMA" id="HRNVPKD"/>
<gene>
    <name evidence="2" type="ORF">BAUCODRAFT_552600</name>
</gene>
<organism evidence="2 3">
    <name type="scientific">Baudoinia panamericana (strain UAMH 10762)</name>
    <name type="common">Angels' share fungus</name>
    <name type="synonym">Baudoinia compniacensis (strain UAMH 10762)</name>
    <dbReference type="NCBI Taxonomy" id="717646"/>
    <lineage>
        <taxon>Eukaryota</taxon>
        <taxon>Fungi</taxon>
        <taxon>Dikarya</taxon>
        <taxon>Ascomycota</taxon>
        <taxon>Pezizomycotina</taxon>
        <taxon>Dothideomycetes</taxon>
        <taxon>Dothideomycetidae</taxon>
        <taxon>Mycosphaerellales</taxon>
        <taxon>Teratosphaeriaceae</taxon>
        <taxon>Baudoinia</taxon>
    </lineage>
</organism>